<evidence type="ECO:0000313" key="1">
    <source>
        <dbReference type="EMBL" id="JAD18768.1"/>
    </source>
</evidence>
<reference evidence="1" key="2">
    <citation type="journal article" date="2015" name="Data Brief">
        <title>Shoot transcriptome of the giant reed, Arundo donax.</title>
        <authorList>
            <person name="Barrero R.A."/>
            <person name="Guerrero F.D."/>
            <person name="Moolhuijzen P."/>
            <person name="Goolsby J.A."/>
            <person name="Tidwell J."/>
            <person name="Bellgard S.E."/>
            <person name="Bellgard M.I."/>
        </authorList>
    </citation>
    <scope>NUCLEOTIDE SEQUENCE</scope>
    <source>
        <tissue evidence="1">Shoot tissue taken approximately 20 cm above the soil surface</tissue>
    </source>
</reference>
<proteinExistence type="predicted"/>
<accession>A0A0A8Y188</accession>
<protein>
    <submittedName>
        <fullName evidence="1">Uncharacterized protein</fullName>
    </submittedName>
</protein>
<name>A0A0A8Y188_ARUDO</name>
<sequence length="41" mass="4737">MIELTSEFSIPIVLVSPILMWRNAIILILTDTFSFNQILRS</sequence>
<dbReference type="AlphaFoldDB" id="A0A0A8Y188"/>
<reference evidence="1" key="1">
    <citation type="submission" date="2014-09" db="EMBL/GenBank/DDBJ databases">
        <authorList>
            <person name="Magalhaes I.L.F."/>
            <person name="Oliveira U."/>
            <person name="Santos F.R."/>
            <person name="Vidigal T.H.D.A."/>
            <person name="Brescovit A.D."/>
            <person name="Santos A.J."/>
        </authorList>
    </citation>
    <scope>NUCLEOTIDE SEQUENCE</scope>
    <source>
        <tissue evidence="1">Shoot tissue taken approximately 20 cm above the soil surface</tissue>
    </source>
</reference>
<dbReference type="EMBL" id="GBRH01279127">
    <property type="protein sequence ID" value="JAD18768.1"/>
    <property type="molecule type" value="Transcribed_RNA"/>
</dbReference>
<organism evidence="1">
    <name type="scientific">Arundo donax</name>
    <name type="common">Giant reed</name>
    <name type="synonym">Donax arundinaceus</name>
    <dbReference type="NCBI Taxonomy" id="35708"/>
    <lineage>
        <taxon>Eukaryota</taxon>
        <taxon>Viridiplantae</taxon>
        <taxon>Streptophyta</taxon>
        <taxon>Embryophyta</taxon>
        <taxon>Tracheophyta</taxon>
        <taxon>Spermatophyta</taxon>
        <taxon>Magnoliopsida</taxon>
        <taxon>Liliopsida</taxon>
        <taxon>Poales</taxon>
        <taxon>Poaceae</taxon>
        <taxon>PACMAD clade</taxon>
        <taxon>Arundinoideae</taxon>
        <taxon>Arundineae</taxon>
        <taxon>Arundo</taxon>
    </lineage>
</organism>